<feature type="compositionally biased region" description="Basic and acidic residues" evidence="1">
    <location>
        <begin position="528"/>
        <end position="561"/>
    </location>
</feature>
<accession>A0A0B7AIL3</accession>
<name>A0A0B7AIL3_9EUPU</name>
<evidence type="ECO:0000313" key="2">
    <source>
        <dbReference type="EMBL" id="CEK80834.1"/>
    </source>
</evidence>
<feature type="region of interest" description="Disordered" evidence="1">
    <location>
        <begin position="488"/>
        <end position="674"/>
    </location>
</feature>
<feature type="compositionally biased region" description="Basic and acidic residues" evidence="1">
    <location>
        <begin position="410"/>
        <end position="432"/>
    </location>
</feature>
<feature type="compositionally biased region" description="Basic and acidic residues" evidence="1">
    <location>
        <begin position="44"/>
        <end position="68"/>
    </location>
</feature>
<gene>
    <name evidence="2" type="primary">ORF122955</name>
</gene>
<dbReference type="EMBL" id="HACG01033969">
    <property type="protein sequence ID" value="CEK80834.1"/>
    <property type="molecule type" value="Transcribed_RNA"/>
</dbReference>
<sequence length="674" mass="75568">MTTEEEPMQTEPLDPPKENVVAGGSGNENFVVLDIAGESEDSDKEEKVGKDSKDKIVKLEIDNGKKSAGDSSAKPETSRSRKKPKAPVVDVSSLRKRKWQLKVYPLHAEDLQLNYMSILCKLASESLLYIPSEGRHGKAELYVATQKETATIIGKLLRMGFHHNQLSIEVVRKDTGGKEDGTESKKECKAFLMFDKFLSKKIFDAKGEKGTLIEKTVTLSKLPKAATKDFVGALFPFATEIEIIESDNPDERKATVKCKTPVTSLLVYKSFKRLEINDVHVKLSIDDSVKAITLPPMFFIPPPDKKDTGPPDSIESLNQSSLHRRPVMNSLNRRVQLIKKRAIFNRKLPTRGQFIRGQRPNQGFNDQMGEGIRGPPPHRPLPRRDGTRFGSDKMQGPVGRDYPIGPGRRRMMERQNDRRNRGNDRDSRESNVTKEMLQLQNQLNQAIKNQLAMLNKSPTGNHVQPHNFPIPGTSHKTPLLGHGPRHFGGDGVGAPSSSRGIEQHHHHQPDFGGASWTPDRGGRINRVVRNDHTRPERIVRAGVDGMDRASRPDSKRMDMNIRMDNQSSRIERSSRDRTNKADPARHRRQTQAFGGSSTSDAGRNKGERSSLNRSHGSERSSSNVRRGPDYPGSDINTQRNDRTYSSSSHGQTTGSNRFGTYNQTEGENSFFRHY</sequence>
<proteinExistence type="predicted"/>
<reference evidence="2" key="1">
    <citation type="submission" date="2014-12" db="EMBL/GenBank/DDBJ databases">
        <title>Insight into the proteome of Arion vulgaris.</title>
        <authorList>
            <person name="Aradska J."/>
            <person name="Bulat T."/>
            <person name="Smidak R."/>
            <person name="Sarate P."/>
            <person name="Gangsoo J."/>
            <person name="Sialana F."/>
            <person name="Bilban M."/>
            <person name="Lubec G."/>
        </authorList>
    </citation>
    <scope>NUCLEOTIDE SEQUENCE</scope>
    <source>
        <tissue evidence="2">Skin</tissue>
    </source>
</reference>
<feature type="compositionally biased region" description="Basic and acidic residues" evidence="1">
    <location>
        <begin position="569"/>
        <end position="584"/>
    </location>
</feature>
<dbReference type="AlphaFoldDB" id="A0A0B7AIL3"/>
<feature type="compositionally biased region" description="Polar residues" evidence="1">
    <location>
        <begin position="634"/>
        <end position="667"/>
    </location>
</feature>
<evidence type="ECO:0000256" key="1">
    <source>
        <dbReference type="SAM" id="MobiDB-lite"/>
    </source>
</evidence>
<feature type="compositionally biased region" description="Basic and acidic residues" evidence="1">
    <location>
        <begin position="602"/>
        <end position="618"/>
    </location>
</feature>
<feature type="compositionally biased region" description="Basic and acidic residues" evidence="1">
    <location>
        <begin position="382"/>
        <end position="391"/>
    </location>
</feature>
<protein>
    <recommendedName>
        <fullName evidence="3">RRM domain-containing protein</fullName>
    </recommendedName>
</protein>
<feature type="compositionally biased region" description="Polar residues" evidence="1">
    <location>
        <begin position="590"/>
        <end position="601"/>
    </location>
</feature>
<evidence type="ECO:0008006" key="3">
    <source>
        <dbReference type="Google" id="ProtNLM"/>
    </source>
</evidence>
<feature type="region of interest" description="Disordered" evidence="1">
    <location>
        <begin position="1"/>
        <end position="89"/>
    </location>
</feature>
<organism evidence="2">
    <name type="scientific">Arion vulgaris</name>
    <dbReference type="NCBI Taxonomy" id="1028688"/>
    <lineage>
        <taxon>Eukaryota</taxon>
        <taxon>Metazoa</taxon>
        <taxon>Spiralia</taxon>
        <taxon>Lophotrochozoa</taxon>
        <taxon>Mollusca</taxon>
        <taxon>Gastropoda</taxon>
        <taxon>Heterobranchia</taxon>
        <taxon>Euthyneura</taxon>
        <taxon>Panpulmonata</taxon>
        <taxon>Eupulmonata</taxon>
        <taxon>Stylommatophora</taxon>
        <taxon>Helicina</taxon>
        <taxon>Arionoidea</taxon>
        <taxon>Arionidae</taxon>
        <taxon>Arion</taxon>
    </lineage>
</organism>
<feature type="region of interest" description="Disordered" evidence="1">
    <location>
        <begin position="354"/>
        <end position="433"/>
    </location>
</feature>
<feature type="region of interest" description="Disordered" evidence="1">
    <location>
        <begin position="300"/>
        <end position="320"/>
    </location>
</feature>